<protein>
    <submittedName>
        <fullName evidence="2">Uncharacterized protein</fullName>
    </submittedName>
</protein>
<organism evidence="2 3">
    <name type="scientific">Tissierella creatinophila DSM 6911</name>
    <dbReference type="NCBI Taxonomy" id="1123403"/>
    <lineage>
        <taxon>Bacteria</taxon>
        <taxon>Bacillati</taxon>
        <taxon>Bacillota</taxon>
        <taxon>Tissierellia</taxon>
        <taxon>Tissierellales</taxon>
        <taxon>Tissierellaceae</taxon>
        <taxon>Tissierella</taxon>
    </lineage>
</organism>
<keyword evidence="1" id="KW-1133">Transmembrane helix</keyword>
<gene>
    <name evidence="2" type="ORF">TICRE_18830</name>
</gene>
<evidence type="ECO:0000313" key="3">
    <source>
        <dbReference type="Proteomes" id="UP000186112"/>
    </source>
</evidence>
<keyword evidence="3" id="KW-1185">Reference proteome</keyword>
<sequence>MVNSSKKDLLIILFSYPISSIISNILFIIGNIIGGLNSYGIPISLFEDSYNILLIWISINLYVILSIIIKSNKTNKTNKA</sequence>
<dbReference type="AlphaFoldDB" id="A0A1U7M457"/>
<feature type="transmembrane region" description="Helical" evidence="1">
    <location>
        <begin position="9"/>
        <end position="30"/>
    </location>
</feature>
<dbReference type="EMBL" id="LTDM01000043">
    <property type="protein sequence ID" value="OLS02065.1"/>
    <property type="molecule type" value="Genomic_DNA"/>
</dbReference>
<accession>A0A1U7M457</accession>
<evidence type="ECO:0000313" key="2">
    <source>
        <dbReference type="EMBL" id="OLS02065.1"/>
    </source>
</evidence>
<reference evidence="2 3" key="1">
    <citation type="submission" date="2016-02" db="EMBL/GenBank/DDBJ databases">
        <title>Genome sequence of Tissierella creatinophila DSM 6911.</title>
        <authorList>
            <person name="Poehlein A."/>
            <person name="Daniel R."/>
        </authorList>
    </citation>
    <scope>NUCLEOTIDE SEQUENCE [LARGE SCALE GENOMIC DNA]</scope>
    <source>
        <strain evidence="2 3">DSM 6911</strain>
    </source>
</reference>
<keyword evidence="1" id="KW-0812">Transmembrane</keyword>
<name>A0A1U7M457_TISCR</name>
<keyword evidence="1" id="KW-0472">Membrane</keyword>
<comment type="caution">
    <text evidence="2">The sequence shown here is derived from an EMBL/GenBank/DDBJ whole genome shotgun (WGS) entry which is preliminary data.</text>
</comment>
<dbReference type="Proteomes" id="UP000186112">
    <property type="component" value="Unassembled WGS sequence"/>
</dbReference>
<proteinExistence type="predicted"/>
<evidence type="ECO:0000256" key="1">
    <source>
        <dbReference type="SAM" id="Phobius"/>
    </source>
</evidence>
<feature type="transmembrane region" description="Helical" evidence="1">
    <location>
        <begin position="50"/>
        <end position="69"/>
    </location>
</feature>